<dbReference type="InterPro" id="IPR029056">
    <property type="entry name" value="Ribokinase-like"/>
</dbReference>
<evidence type="ECO:0000313" key="4">
    <source>
        <dbReference type="EMBL" id="MEJ2868162.1"/>
    </source>
</evidence>
<dbReference type="EMBL" id="JBBEGN010000003">
    <property type="protein sequence ID" value="MEJ2868162.1"/>
    <property type="molecule type" value="Genomic_DNA"/>
</dbReference>
<dbReference type="PANTHER" id="PTHR10584">
    <property type="entry name" value="SUGAR KINASE"/>
    <property type="match status" value="1"/>
</dbReference>
<sequence length="256" mass="24241">MSDPEAPPVVGVVGAVPGSAADAAVAAARLGAGVALVGTAADPHAVGELAAEGVDVTHVTTADHLDADPVRAALEGIAGLGGVLVGTDVSAAVVAAAVGTAAGRRVHCVLDPDPVIPTVLGLLDLGAVLTPDAAELAEIVRQGAGSEAAGRPPAEAAATLHSWSGAPVVVTLGADGVLLADDGRVRRLPAHPVGVVDPAGAKSALLGTLAVLLAGGEDLEDALGVAVVAAGLAAAASGARDGLPTGEALQTALDGG</sequence>
<keyword evidence="5" id="KW-1185">Reference proteome</keyword>
<dbReference type="PANTHER" id="PTHR10584:SF166">
    <property type="entry name" value="RIBOKINASE"/>
    <property type="match status" value="1"/>
</dbReference>
<name>A0ABU8MNH1_9PSEU</name>
<organism evidence="4 5">
    <name type="scientific">Actinomycetospora aurantiaca</name>
    <dbReference type="NCBI Taxonomy" id="3129233"/>
    <lineage>
        <taxon>Bacteria</taxon>
        <taxon>Bacillati</taxon>
        <taxon>Actinomycetota</taxon>
        <taxon>Actinomycetes</taxon>
        <taxon>Pseudonocardiales</taxon>
        <taxon>Pseudonocardiaceae</taxon>
        <taxon>Actinomycetospora</taxon>
    </lineage>
</organism>
<dbReference type="SUPFAM" id="SSF53613">
    <property type="entry name" value="Ribokinase-like"/>
    <property type="match status" value="1"/>
</dbReference>
<dbReference type="Proteomes" id="UP001385809">
    <property type="component" value="Unassembled WGS sequence"/>
</dbReference>
<evidence type="ECO:0000256" key="2">
    <source>
        <dbReference type="ARBA" id="ARBA00022777"/>
    </source>
</evidence>
<dbReference type="Pfam" id="PF00294">
    <property type="entry name" value="PfkB"/>
    <property type="match status" value="1"/>
</dbReference>
<dbReference type="RefSeq" id="WP_337694755.1">
    <property type="nucleotide sequence ID" value="NZ_JBBEGN010000003.1"/>
</dbReference>
<keyword evidence="1" id="KW-0808">Transferase</keyword>
<evidence type="ECO:0000259" key="3">
    <source>
        <dbReference type="Pfam" id="PF00294"/>
    </source>
</evidence>
<protein>
    <submittedName>
        <fullName evidence="4">PfkB family carbohydrate kinase</fullName>
    </submittedName>
</protein>
<evidence type="ECO:0000313" key="5">
    <source>
        <dbReference type="Proteomes" id="UP001385809"/>
    </source>
</evidence>
<dbReference type="InterPro" id="IPR011611">
    <property type="entry name" value="PfkB_dom"/>
</dbReference>
<dbReference type="Gene3D" id="3.40.1190.20">
    <property type="match status" value="1"/>
</dbReference>
<keyword evidence="2 4" id="KW-0418">Kinase</keyword>
<evidence type="ECO:0000256" key="1">
    <source>
        <dbReference type="ARBA" id="ARBA00022679"/>
    </source>
</evidence>
<gene>
    <name evidence="4" type="ORF">WCD74_10325</name>
</gene>
<feature type="domain" description="Carbohydrate kinase PfkB" evidence="3">
    <location>
        <begin position="90"/>
        <end position="245"/>
    </location>
</feature>
<accession>A0ABU8MNH1</accession>
<proteinExistence type="predicted"/>
<comment type="caution">
    <text evidence="4">The sequence shown here is derived from an EMBL/GenBank/DDBJ whole genome shotgun (WGS) entry which is preliminary data.</text>
</comment>
<reference evidence="4 5" key="1">
    <citation type="submission" date="2024-03" db="EMBL/GenBank/DDBJ databases">
        <title>Actinomycetospora sp. OC33-EN08, a novel actinomycete isolated from wild orchid (Aerides multiflora).</title>
        <authorList>
            <person name="Suriyachadkun C."/>
        </authorList>
    </citation>
    <scope>NUCLEOTIDE SEQUENCE [LARGE SCALE GENOMIC DNA]</scope>
    <source>
        <strain evidence="4 5">OC33-EN08</strain>
    </source>
</reference>
<dbReference type="GO" id="GO:0016301">
    <property type="term" value="F:kinase activity"/>
    <property type="evidence" value="ECO:0007669"/>
    <property type="project" value="UniProtKB-KW"/>
</dbReference>